<name>A0A545TP01_9GAMM</name>
<protein>
    <submittedName>
        <fullName evidence="2">Alkaline phosphatase family protein</fullName>
    </submittedName>
</protein>
<dbReference type="CDD" id="cd07389">
    <property type="entry name" value="MPP_PhoD"/>
    <property type="match status" value="1"/>
</dbReference>
<evidence type="ECO:0000313" key="2">
    <source>
        <dbReference type="EMBL" id="TQV78950.1"/>
    </source>
</evidence>
<proteinExistence type="predicted"/>
<dbReference type="InterPro" id="IPR038607">
    <property type="entry name" value="PhoD-like_sf"/>
</dbReference>
<reference evidence="2 3" key="1">
    <citation type="submission" date="2019-06" db="EMBL/GenBank/DDBJ databases">
        <title>Whole genome sequence for Cellvibrionaceae sp. R142.</title>
        <authorList>
            <person name="Wang G."/>
        </authorList>
    </citation>
    <scope>NUCLEOTIDE SEQUENCE [LARGE SCALE GENOMIC DNA]</scope>
    <source>
        <strain evidence="2 3">R142</strain>
    </source>
</reference>
<accession>A0A545TP01</accession>
<dbReference type="PANTHER" id="PTHR33987">
    <property type="entry name" value="CALCINEURIN-LIKE METALLO-PHOSPHOESTERASE SUPERFAMILY PROTEIN"/>
    <property type="match status" value="1"/>
</dbReference>
<organism evidence="2 3">
    <name type="scientific">Exilibacterium tricleocarpae</name>
    <dbReference type="NCBI Taxonomy" id="2591008"/>
    <lineage>
        <taxon>Bacteria</taxon>
        <taxon>Pseudomonadati</taxon>
        <taxon>Pseudomonadota</taxon>
        <taxon>Gammaproteobacteria</taxon>
        <taxon>Cellvibrionales</taxon>
        <taxon>Cellvibrionaceae</taxon>
        <taxon>Exilibacterium</taxon>
    </lineage>
</organism>
<dbReference type="Gene3D" id="3.60.21.70">
    <property type="entry name" value="PhoD-like phosphatase"/>
    <property type="match status" value="1"/>
</dbReference>
<gene>
    <name evidence="2" type="ORF">FKG94_13020</name>
</gene>
<dbReference type="InterPro" id="IPR029052">
    <property type="entry name" value="Metallo-depent_PP-like"/>
</dbReference>
<evidence type="ECO:0000259" key="1">
    <source>
        <dbReference type="Pfam" id="PF09423"/>
    </source>
</evidence>
<evidence type="ECO:0000313" key="3">
    <source>
        <dbReference type="Proteomes" id="UP000319732"/>
    </source>
</evidence>
<dbReference type="Pfam" id="PF09423">
    <property type="entry name" value="PhoD"/>
    <property type="match status" value="1"/>
</dbReference>
<dbReference type="Proteomes" id="UP000319732">
    <property type="component" value="Unassembled WGS sequence"/>
</dbReference>
<feature type="domain" description="PhoD-like phosphatase metallophosphatase" evidence="1">
    <location>
        <begin position="38"/>
        <end position="280"/>
    </location>
</feature>
<dbReference type="AlphaFoldDB" id="A0A545TP01"/>
<dbReference type="InterPro" id="IPR018946">
    <property type="entry name" value="PhoD-like_MPP"/>
</dbReference>
<comment type="caution">
    <text evidence="2">The sequence shown here is derived from an EMBL/GenBank/DDBJ whole genome shotgun (WGS) entry which is preliminary data.</text>
</comment>
<dbReference type="OrthoDB" id="327733at2"/>
<dbReference type="PANTHER" id="PTHR33987:SF1">
    <property type="entry name" value="CALCINEURIN-LIKE METALLO-PHOSPHOESTERASE SUPERFAMILY PROTEIN"/>
    <property type="match status" value="1"/>
</dbReference>
<dbReference type="EMBL" id="VHSG01000012">
    <property type="protein sequence ID" value="TQV78950.1"/>
    <property type="molecule type" value="Genomic_DNA"/>
</dbReference>
<sequence>MGAGALGQGVCLLLVYLAVAVYPQHTAAQSGLTKIAFGSCAKQDRPQPIWNAVLAEQPDVFVFLGDNIYGDTENPDILRAKYQQLGRIEGFQRLRSSVPLLATWDDHDYGQNDAGRENPIKHESRQVMLDFWGEPATSPRRTREGGIYSAHYLGEADNRVQIILLDLRWNRSPIKAVTPLQNLKRKLQKRGPYRPDTSEQAVFLGEAQWQWLQRELQQPARVRIIASSLQLLADFTGWEAWANYPRDLARLFEVIRAQQVEGLMVISGDTHWAEISRYDEGLPYPLIDITASGLTEEWHQISPNKNRISEAIAEANYGLMTIDWRADPVSIQLAIKNVEGKTLLSHDLTLDTLR</sequence>
<keyword evidence="3" id="KW-1185">Reference proteome</keyword>
<dbReference type="SUPFAM" id="SSF56300">
    <property type="entry name" value="Metallo-dependent phosphatases"/>
    <property type="match status" value="1"/>
</dbReference>